<accession>A0A842HHA8</accession>
<comment type="caution">
    <text evidence="14">The sequence shown here is derived from an EMBL/GenBank/DDBJ whole genome shotgun (WGS) entry which is preliminary data.</text>
</comment>
<evidence type="ECO:0000313" key="15">
    <source>
        <dbReference type="Proteomes" id="UP000546464"/>
    </source>
</evidence>
<dbReference type="EMBL" id="JACHVB010000035">
    <property type="protein sequence ID" value="MBC2595006.1"/>
    <property type="molecule type" value="Genomic_DNA"/>
</dbReference>
<sequence length="524" mass="57369">MTKQNEILNLWRELEQGQKLTLILALVVVLTGAGLLLWWSQRPQMRLLYNSLSEKDAAGIVEYLEGRGTPYEIRSGGHAIYVPADQVYPARMGIASEGLVSGGQVGFELFDNSSFGASDFIQRTNYVRAIQGELARTIMQLSGVRQARVMVVMPDNRMLLRNKDVQTTASVFVEVGGQSLSPSAIQAIQALVASSVEGLSRENVAVVDNHGQMLSRREDESGPLTASARAVEYRRMLEDYFSKKVESMLEAVLGEDRVVVRVSADVDAEAVSRQEESFDPDGTVVRSQTTEEATDESVDPAKSVQAVSMEAGQASTTAPGVSGSSRQETITKQQQYEVGRTVTSITRPAGSIRRLTVSVLVEPRMEAGADGVAAPRARTPEEIDRLRQVVADALGIKLDSPEAGSVTVQEVSFVSEEPPPEPGWLDYFSLSGLLSFGRELSGTILAIVLFLVFLRLLKRMRHEPNPWAEFQRSQDAPNIPEGYQNQTVTPELLNEMIKQKPANASAMLRNWLENQSKTPNGNGS</sequence>
<comment type="subcellular location">
    <subcellularLocation>
        <location evidence="1 9">Bacterial flagellum basal body</location>
    </subcellularLocation>
    <subcellularLocation>
        <location evidence="2">Cell membrane</location>
        <topology evidence="2">Multi-pass membrane protein</topology>
    </subcellularLocation>
</comment>
<keyword evidence="14" id="KW-0969">Cilium</keyword>
<dbReference type="Pfam" id="PF08345">
    <property type="entry name" value="YscJ_FliF_C"/>
    <property type="match status" value="1"/>
</dbReference>
<dbReference type="InterPro" id="IPR013556">
    <property type="entry name" value="Flag_M-ring_C"/>
</dbReference>
<dbReference type="PANTHER" id="PTHR30046:SF0">
    <property type="entry name" value="FLAGELLAR M-RING PROTEIN"/>
    <property type="match status" value="1"/>
</dbReference>
<keyword evidence="7 11" id="KW-0472">Membrane</keyword>
<dbReference type="GO" id="GO:0071973">
    <property type="term" value="P:bacterial-type flagellum-dependent cell motility"/>
    <property type="evidence" value="ECO:0007669"/>
    <property type="project" value="InterPro"/>
</dbReference>
<proteinExistence type="inferred from homology"/>
<feature type="domain" description="Flagellar M-ring C-terminal" evidence="13">
    <location>
        <begin position="249"/>
        <end position="413"/>
    </location>
</feature>
<dbReference type="RefSeq" id="WP_185675972.1">
    <property type="nucleotide sequence ID" value="NZ_JACHVB010000035.1"/>
</dbReference>
<keyword evidence="8 9" id="KW-0975">Bacterial flagellum</keyword>
<evidence type="ECO:0000259" key="13">
    <source>
        <dbReference type="Pfam" id="PF08345"/>
    </source>
</evidence>
<dbReference type="PANTHER" id="PTHR30046">
    <property type="entry name" value="FLAGELLAR M-RING PROTEIN"/>
    <property type="match status" value="1"/>
</dbReference>
<evidence type="ECO:0000256" key="9">
    <source>
        <dbReference type="PIRNR" id="PIRNR004862"/>
    </source>
</evidence>
<comment type="function">
    <text evidence="9">The M ring may be actively involved in energy transduction.</text>
</comment>
<evidence type="ECO:0000256" key="5">
    <source>
        <dbReference type="ARBA" id="ARBA00022692"/>
    </source>
</evidence>
<reference evidence="14 15" key="1">
    <citation type="submission" date="2020-07" db="EMBL/GenBank/DDBJ databases">
        <authorList>
            <person name="Feng X."/>
        </authorList>
    </citation>
    <scope>NUCLEOTIDE SEQUENCE [LARGE SCALE GENOMIC DNA]</scope>
    <source>
        <strain evidence="14 15">JCM31066</strain>
    </source>
</reference>
<dbReference type="InterPro" id="IPR045851">
    <property type="entry name" value="AMP-bd_C_sf"/>
</dbReference>
<feature type="domain" description="Flagellar M-ring N-terminal" evidence="12">
    <location>
        <begin position="40"/>
        <end position="215"/>
    </location>
</feature>
<dbReference type="GO" id="GO:0005886">
    <property type="term" value="C:plasma membrane"/>
    <property type="evidence" value="ECO:0007669"/>
    <property type="project" value="UniProtKB-SubCell"/>
</dbReference>
<dbReference type="PIRSF" id="PIRSF004862">
    <property type="entry name" value="FliF"/>
    <property type="match status" value="1"/>
</dbReference>
<dbReference type="InterPro" id="IPR043427">
    <property type="entry name" value="YscJ/FliF"/>
</dbReference>
<keyword evidence="14" id="KW-0282">Flagellum</keyword>
<dbReference type="GO" id="GO:0003774">
    <property type="term" value="F:cytoskeletal motor activity"/>
    <property type="evidence" value="ECO:0007669"/>
    <property type="project" value="InterPro"/>
</dbReference>
<dbReference type="InterPro" id="IPR006182">
    <property type="entry name" value="FliF_N_dom"/>
</dbReference>
<evidence type="ECO:0000256" key="11">
    <source>
        <dbReference type="SAM" id="Phobius"/>
    </source>
</evidence>
<keyword evidence="14" id="KW-0966">Cell projection</keyword>
<evidence type="ECO:0000256" key="7">
    <source>
        <dbReference type="ARBA" id="ARBA00023136"/>
    </source>
</evidence>
<keyword evidence="15" id="KW-1185">Reference proteome</keyword>
<feature type="transmembrane region" description="Helical" evidence="11">
    <location>
        <begin position="440"/>
        <end position="457"/>
    </location>
</feature>
<gene>
    <name evidence="14" type="primary">fliF</name>
    <name evidence="14" type="ORF">H5P28_12130</name>
</gene>
<evidence type="ECO:0000256" key="6">
    <source>
        <dbReference type="ARBA" id="ARBA00022989"/>
    </source>
</evidence>
<evidence type="ECO:0000313" key="14">
    <source>
        <dbReference type="EMBL" id="MBC2595006.1"/>
    </source>
</evidence>
<evidence type="ECO:0000256" key="3">
    <source>
        <dbReference type="ARBA" id="ARBA00007971"/>
    </source>
</evidence>
<evidence type="ECO:0000259" key="12">
    <source>
        <dbReference type="Pfam" id="PF01514"/>
    </source>
</evidence>
<dbReference type="Pfam" id="PF01514">
    <property type="entry name" value="YscJ_FliF"/>
    <property type="match status" value="1"/>
</dbReference>
<dbReference type="Gene3D" id="3.30.300.30">
    <property type="match status" value="1"/>
</dbReference>
<evidence type="ECO:0000256" key="4">
    <source>
        <dbReference type="ARBA" id="ARBA00022475"/>
    </source>
</evidence>
<feature type="region of interest" description="Disordered" evidence="10">
    <location>
        <begin position="271"/>
        <end position="302"/>
    </location>
</feature>
<organism evidence="14 15">
    <name type="scientific">Ruficoccus amylovorans</name>
    <dbReference type="NCBI Taxonomy" id="1804625"/>
    <lineage>
        <taxon>Bacteria</taxon>
        <taxon>Pseudomonadati</taxon>
        <taxon>Verrucomicrobiota</taxon>
        <taxon>Opitutia</taxon>
        <taxon>Puniceicoccales</taxon>
        <taxon>Cerasicoccaceae</taxon>
        <taxon>Ruficoccus</taxon>
    </lineage>
</organism>
<comment type="similarity">
    <text evidence="3 9">Belongs to the FliF family.</text>
</comment>
<evidence type="ECO:0000256" key="2">
    <source>
        <dbReference type="ARBA" id="ARBA00004651"/>
    </source>
</evidence>
<keyword evidence="5 11" id="KW-0812">Transmembrane</keyword>
<evidence type="ECO:0000256" key="1">
    <source>
        <dbReference type="ARBA" id="ARBA00004117"/>
    </source>
</evidence>
<keyword evidence="6 11" id="KW-1133">Transmembrane helix</keyword>
<evidence type="ECO:0000256" key="10">
    <source>
        <dbReference type="SAM" id="MobiDB-lite"/>
    </source>
</evidence>
<dbReference type="NCBIfam" id="TIGR00206">
    <property type="entry name" value="fliF"/>
    <property type="match status" value="1"/>
</dbReference>
<dbReference type="PRINTS" id="PR01009">
    <property type="entry name" value="FLGMRINGFLIF"/>
</dbReference>
<dbReference type="GO" id="GO:0009431">
    <property type="term" value="C:bacterial-type flagellum basal body, MS ring"/>
    <property type="evidence" value="ECO:0007669"/>
    <property type="project" value="InterPro"/>
</dbReference>
<evidence type="ECO:0000256" key="8">
    <source>
        <dbReference type="ARBA" id="ARBA00023143"/>
    </source>
</evidence>
<protein>
    <recommendedName>
        <fullName evidence="9">Flagellar M-ring protein</fullName>
    </recommendedName>
</protein>
<dbReference type="AlphaFoldDB" id="A0A842HHA8"/>
<name>A0A842HHA8_9BACT</name>
<feature type="transmembrane region" description="Helical" evidence="11">
    <location>
        <begin position="20"/>
        <end position="39"/>
    </location>
</feature>
<dbReference type="Proteomes" id="UP000546464">
    <property type="component" value="Unassembled WGS sequence"/>
</dbReference>
<dbReference type="InterPro" id="IPR000067">
    <property type="entry name" value="FlgMring_FliF"/>
</dbReference>
<keyword evidence="4" id="KW-1003">Cell membrane</keyword>